<organism evidence="2 3">
    <name type="scientific">Olsenella profusa F0195</name>
    <dbReference type="NCBI Taxonomy" id="1125712"/>
    <lineage>
        <taxon>Bacteria</taxon>
        <taxon>Bacillati</taxon>
        <taxon>Actinomycetota</taxon>
        <taxon>Coriobacteriia</taxon>
        <taxon>Coriobacteriales</taxon>
        <taxon>Atopobiaceae</taxon>
        <taxon>Olsenella</taxon>
    </lineage>
</organism>
<proteinExistence type="predicted"/>
<sequence length="47" mass="4883">MYRGGPRAEVPVAQAHEQNPHPRVGVAVVQVLLQLVGPPRGGGTASQ</sequence>
<dbReference type="PATRIC" id="fig|1125712.3.peg.784"/>
<accession>U2TTC3</accession>
<reference evidence="2 3" key="1">
    <citation type="submission" date="2013-08" db="EMBL/GenBank/DDBJ databases">
        <authorList>
            <person name="Durkin A.S."/>
            <person name="Haft D.R."/>
            <person name="McCorrison J."/>
            <person name="Torralba M."/>
            <person name="Gillis M."/>
            <person name="Haft D.H."/>
            <person name="Methe B."/>
            <person name="Sutton G."/>
            <person name="Nelson K.E."/>
        </authorList>
    </citation>
    <scope>NUCLEOTIDE SEQUENCE [LARGE SCALE GENOMIC DNA]</scope>
    <source>
        <strain evidence="2 3">F0195</strain>
    </source>
</reference>
<comment type="caution">
    <text evidence="2">The sequence shown here is derived from an EMBL/GenBank/DDBJ whole genome shotgun (WGS) entry which is preliminary data.</text>
</comment>
<evidence type="ECO:0000313" key="3">
    <source>
        <dbReference type="Proteomes" id="UP000016638"/>
    </source>
</evidence>
<name>U2TTC3_9ACTN</name>
<keyword evidence="3" id="KW-1185">Reference proteome</keyword>
<gene>
    <name evidence="2" type="ORF">HMPREF1316_1842</name>
</gene>
<dbReference type="Proteomes" id="UP000016638">
    <property type="component" value="Unassembled WGS sequence"/>
</dbReference>
<dbReference type="AlphaFoldDB" id="U2TTC3"/>
<protein>
    <submittedName>
        <fullName evidence="2">Uncharacterized protein</fullName>
    </submittedName>
</protein>
<dbReference type="EMBL" id="AWEZ01000030">
    <property type="protein sequence ID" value="ERL09323.1"/>
    <property type="molecule type" value="Genomic_DNA"/>
</dbReference>
<evidence type="ECO:0000256" key="1">
    <source>
        <dbReference type="SAM" id="MobiDB-lite"/>
    </source>
</evidence>
<feature type="region of interest" description="Disordered" evidence="1">
    <location>
        <begin position="1"/>
        <end position="21"/>
    </location>
</feature>
<evidence type="ECO:0000313" key="2">
    <source>
        <dbReference type="EMBL" id="ERL09323.1"/>
    </source>
</evidence>